<sequence>MPINNGDFILVDYVLKVKDTGEVFDVTIENEAKAANAYSPDQSYEPRLVAVGQGWMLKGIDEALVGAEEGQEKEIDLAPEKAFGERDGTKVRIVPARELTKQGITPKPGARIEVGGQLATIRSVGSGRVTIDFNHPLAGKQLSAKIYVRKVVTEPAERIRELIHRRIRGIPKERFIISMVGNLVTIEMPEEAFTAEDIQFAKKGLAKEISKYFPDVATVQFVESHVLKQPAKPAPQPEAPAKETPAEGTEAKAPQ</sequence>
<keyword evidence="7" id="KW-0143">Chaperone</keyword>
<keyword evidence="8 9" id="KW-0413">Isomerase</keyword>
<evidence type="ECO:0000256" key="4">
    <source>
        <dbReference type="ARBA" id="ARBA00013194"/>
    </source>
</evidence>
<dbReference type="PANTHER" id="PTHR47861">
    <property type="entry name" value="FKBP-TYPE PEPTIDYL-PROLYL CIS-TRANS ISOMERASE SLYD"/>
    <property type="match status" value="1"/>
</dbReference>
<feature type="region of interest" description="Disordered" evidence="10">
    <location>
        <begin position="227"/>
        <end position="255"/>
    </location>
</feature>
<dbReference type="InterPro" id="IPR046357">
    <property type="entry name" value="PPIase_dom_sf"/>
</dbReference>
<dbReference type="InterPro" id="IPR040825">
    <property type="entry name" value="FKBP26_C"/>
</dbReference>
<dbReference type="AlphaFoldDB" id="A0A7C3IS02"/>
<accession>A0A7C3IS02</accession>
<dbReference type="EMBL" id="DSTX01000001">
    <property type="protein sequence ID" value="HFK19772.1"/>
    <property type="molecule type" value="Genomic_DNA"/>
</dbReference>
<comment type="similarity">
    <text evidence="3">Belongs to the FKBP-type PPIase family.</text>
</comment>
<feature type="compositionally biased region" description="Low complexity" evidence="10">
    <location>
        <begin position="246"/>
        <end position="255"/>
    </location>
</feature>
<evidence type="ECO:0000256" key="10">
    <source>
        <dbReference type="SAM" id="MobiDB-lite"/>
    </source>
</evidence>
<dbReference type="EC" id="5.2.1.8" evidence="4 9"/>
<protein>
    <recommendedName>
        <fullName evidence="4 9">peptidylprolyl isomerase</fullName>
        <ecNumber evidence="4 9">5.2.1.8</ecNumber>
    </recommendedName>
</protein>
<dbReference type="InterPro" id="IPR001179">
    <property type="entry name" value="PPIase_FKBP_dom"/>
</dbReference>
<dbReference type="Gene3D" id="2.40.10.330">
    <property type="match status" value="1"/>
</dbReference>
<dbReference type="Gene3D" id="3.10.50.40">
    <property type="match status" value="1"/>
</dbReference>
<feature type="domain" description="PPIase FKBP-type" evidence="11">
    <location>
        <begin position="6"/>
        <end position="95"/>
    </location>
</feature>
<evidence type="ECO:0000256" key="5">
    <source>
        <dbReference type="ARBA" id="ARBA00022490"/>
    </source>
</evidence>
<dbReference type="Pfam" id="PF18046">
    <property type="entry name" value="FKBP26_C"/>
    <property type="match status" value="1"/>
</dbReference>
<comment type="catalytic activity">
    <reaction evidence="1 9">
        <text>[protein]-peptidylproline (omega=180) = [protein]-peptidylproline (omega=0)</text>
        <dbReference type="Rhea" id="RHEA:16237"/>
        <dbReference type="Rhea" id="RHEA-COMP:10747"/>
        <dbReference type="Rhea" id="RHEA-COMP:10748"/>
        <dbReference type="ChEBI" id="CHEBI:83833"/>
        <dbReference type="ChEBI" id="CHEBI:83834"/>
        <dbReference type="EC" id="5.2.1.8"/>
    </reaction>
</comment>
<keyword evidence="5" id="KW-0963">Cytoplasm</keyword>
<evidence type="ECO:0000256" key="8">
    <source>
        <dbReference type="ARBA" id="ARBA00023235"/>
    </source>
</evidence>
<reference evidence="12" key="1">
    <citation type="journal article" date="2020" name="mSystems">
        <title>Genome- and Community-Level Interaction Insights into Carbon Utilization and Element Cycling Functions of Hydrothermarchaeota in Hydrothermal Sediment.</title>
        <authorList>
            <person name="Zhou Z."/>
            <person name="Liu Y."/>
            <person name="Xu W."/>
            <person name="Pan J."/>
            <person name="Luo Z.H."/>
            <person name="Li M."/>
        </authorList>
    </citation>
    <scope>NUCLEOTIDE SEQUENCE [LARGE SCALE GENOMIC DNA]</scope>
    <source>
        <strain evidence="12">SpSt-468</strain>
    </source>
</reference>
<evidence type="ECO:0000256" key="9">
    <source>
        <dbReference type="PROSITE-ProRule" id="PRU00277"/>
    </source>
</evidence>
<evidence type="ECO:0000256" key="2">
    <source>
        <dbReference type="ARBA" id="ARBA00004496"/>
    </source>
</evidence>
<dbReference type="GO" id="GO:0003755">
    <property type="term" value="F:peptidyl-prolyl cis-trans isomerase activity"/>
    <property type="evidence" value="ECO:0007669"/>
    <property type="project" value="UniProtKB-KW"/>
</dbReference>
<keyword evidence="6 9" id="KW-0697">Rotamase</keyword>
<evidence type="ECO:0000259" key="11">
    <source>
        <dbReference type="PROSITE" id="PS50059"/>
    </source>
</evidence>
<comment type="caution">
    <text evidence="12">The sequence shown here is derived from an EMBL/GenBank/DDBJ whole genome shotgun (WGS) entry which is preliminary data.</text>
</comment>
<dbReference type="InterPro" id="IPR048261">
    <property type="entry name" value="SlpA/SlyD-like_ins_sf"/>
</dbReference>
<evidence type="ECO:0000313" key="12">
    <source>
        <dbReference type="EMBL" id="HFK19772.1"/>
    </source>
</evidence>
<dbReference type="Pfam" id="PF22199">
    <property type="entry name" value="FKBP26_IF"/>
    <property type="match status" value="1"/>
</dbReference>
<dbReference type="GO" id="GO:0005737">
    <property type="term" value="C:cytoplasm"/>
    <property type="evidence" value="ECO:0007669"/>
    <property type="project" value="UniProtKB-SubCell"/>
</dbReference>
<gene>
    <name evidence="12" type="ORF">ENS19_00635</name>
</gene>
<evidence type="ECO:0000256" key="3">
    <source>
        <dbReference type="ARBA" id="ARBA00006577"/>
    </source>
</evidence>
<dbReference type="PROSITE" id="PS50059">
    <property type="entry name" value="FKBP_PPIASE"/>
    <property type="match status" value="1"/>
</dbReference>
<proteinExistence type="inferred from homology"/>
<evidence type="ECO:0000256" key="7">
    <source>
        <dbReference type="ARBA" id="ARBA00023186"/>
    </source>
</evidence>
<comment type="subcellular location">
    <subcellularLocation>
        <location evidence="2">Cytoplasm</location>
    </subcellularLocation>
</comment>
<dbReference type="InterPro" id="IPR054016">
    <property type="entry name" value="FKBP26_IF"/>
</dbReference>
<dbReference type="SUPFAM" id="SSF54534">
    <property type="entry name" value="FKBP-like"/>
    <property type="match status" value="1"/>
</dbReference>
<dbReference type="Gene3D" id="3.30.70.2210">
    <property type="match status" value="1"/>
</dbReference>
<evidence type="ECO:0000256" key="6">
    <source>
        <dbReference type="ARBA" id="ARBA00023110"/>
    </source>
</evidence>
<organism evidence="12">
    <name type="scientific">Candidatus Methanomethylicus mesodigestus</name>
    <dbReference type="NCBI Taxonomy" id="1867258"/>
    <lineage>
        <taxon>Archaea</taxon>
        <taxon>Thermoproteota</taxon>
        <taxon>Methanosuratincolia</taxon>
        <taxon>Candidatus Methanomethylicales</taxon>
        <taxon>Candidatus Methanomethylicaceae</taxon>
        <taxon>Candidatus Methanomethylicus</taxon>
    </lineage>
</organism>
<name>A0A7C3IS02_9CREN</name>
<evidence type="ECO:0000256" key="1">
    <source>
        <dbReference type="ARBA" id="ARBA00000971"/>
    </source>
</evidence>
<dbReference type="GO" id="GO:0042026">
    <property type="term" value="P:protein refolding"/>
    <property type="evidence" value="ECO:0007669"/>
    <property type="project" value="UniProtKB-ARBA"/>
</dbReference>
<dbReference type="PANTHER" id="PTHR47861:SF3">
    <property type="entry name" value="FKBP-TYPE PEPTIDYL-PROLYL CIS-TRANS ISOMERASE SLYD"/>
    <property type="match status" value="1"/>
</dbReference>